<name>A0A127QKS2_9BURK</name>
<dbReference type="SMART" id="SM00345">
    <property type="entry name" value="HTH_GNTR"/>
    <property type="match status" value="1"/>
</dbReference>
<accession>A0A127QKS2</accession>
<evidence type="ECO:0000313" key="5">
    <source>
        <dbReference type="EMBL" id="AMP10395.1"/>
    </source>
</evidence>
<evidence type="ECO:0000256" key="1">
    <source>
        <dbReference type="ARBA" id="ARBA00023015"/>
    </source>
</evidence>
<dbReference type="SUPFAM" id="SSF46785">
    <property type="entry name" value="Winged helix' DNA-binding domain"/>
    <property type="match status" value="1"/>
</dbReference>
<dbReference type="AlphaFoldDB" id="A0A127QKS2"/>
<sequence length="381" mass="42593">MANYPVDNRLDKTAELQKAQLNIKSVTQNWWRNAEPLIIPAKASLVSLFRSDFGAQEIAYCILCMKIDCGGGEEILVLFMPASVGLWSWYVNQYLMSYIRHIIAYFVLDGSMGFMVKSEVMSSIPSNVSSSDPAGQSAAVPGASPTFSPLYQQIKALIMQRLQSGEWKPGELIPSEVELGNRFKVSQGTVRKAIDELAAENLLVRRQGKGTFVATHHEARSQFRFLRLMPDSDQPQTTDKKVIELKRLRAPAEIARLLGMKSGDSVVYVKRVLAFDGVPTILEELWLPGALFKTLTLERLAEYKGPMYGLFETEFGTRMIRATEQIRAASADGDAAELLAVEKSSPLLCVERVSFTYGDKPVEVRRGLYVTSRHHYQNELS</sequence>
<dbReference type="SUPFAM" id="SSF64288">
    <property type="entry name" value="Chorismate lyase-like"/>
    <property type="match status" value="1"/>
</dbReference>
<protein>
    <submittedName>
        <fullName evidence="5">GntR-family transcriptional regulator domain protein</fullName>
    </submittedName>
</protein>
<dbReference type="FunFam" id="1.10.10.10:FF:000079">
    <property type="entry name" value="GntR family transcriptional regulator"/>
    <property type="match status" value="1"/>
</dbReference>
<evidence type="ECO:0000313" key="6">
    <source>
        <dbReference type="Proteomes" id="UP000071778"/>
    </source>
</evidence>
<keyword evidence="3" id="KW-0804">Transcription</keyword>
<dbReference type="PATRIC" id="fig|279058.18.peg.2625"/>
<dbReference type="Proteomes" id="UP000071778">
    <property type="component" value="Chromosome"/>
</dbReference>
<dbReference type="InterPro" id="IPR036388">
    <property type="entry name" value="WH-like_DNA-bd_sf"/>
</dbReference>
<dbReference type="PRINTS" id="PR00035">
    <property type="entry name" value="HTHGNTR"/>
</dbReference>
<dbReference type="Pfam" id="PF00392">
    <property type="entry name" value="GntR"/>
    <property type="match status" value="1"/>
</dbReference>
<gene>
    <name evidence="5" type="ORF">CAter282_2664</name>
</gene>
<dbReference type="InterPro" id="IPR011663">
    <property type="entry name" value="UTRA"/>
</dbReference>
<keyword evidence="2" id="KW-0238">DNA-binding</keyword>
<proteinExistence type="predicted"/>
<dbReference type="InterPro" id="IPR000524">
    <property type="entry name" value="Tscrpt_reg_HTH_GntR"/>
</dbReference>
<dbReference type="Gene3D" id="1.10.10.10">
    <property type="entry name" value="Winged helix-like DNA-binding domain superfamily/Winged helix DNA-binding domain"/>
    <property type="match status" value="1"/>
</dbReference>
<dbReference type="PANTHER" id="PTHR44846:SF1">
    <property type="entry name" value="MANNOSYL-D-GLYCERATE TRANSPORT_METABOLISM SYSTEM REPRESSOR MNGR-RELATED"/>
    <property type="match status" value="1"/>
</dbReference>
<dbReference type="InterPro" id="IPR036390">
    <property type="entry name" value="WH_DNA-bd_sf"/>
</dbReference>
<dbReference type="GO" id="GO:0003700">
    <property type="term" value="F:DNA-binding transcription factor activity"/>
    <property type="evidence" value="ECO:0007669"/>
    <property type="project" value="InterPro"/>
</dbReference>
<keyword evidence="6" id="KW-1185">Reference proteome</keyword>
<dbReference type="EMBL" id="CP013235">
    <property type="protein sequence ID" value="AMP10395.1"/>
    <property type="molecule type" value="Genomic_DNA"/>
</dbReference>
<evidence type="ECO:0000256" key="3">
    <source>
        <dbReference type="ARBA" id="ARBA00023163"/>
    </source>
</evidence>
<dbReference type="GO" id="GO:0003677">
    <property type="term" value="F:DNA binding"/>
    <property type="evidence" value="ECO:0007669"/>
    <property type="project" value="UniProtKB-KW"/>
</dbReference>
<dbReference type="GO" id="GO:0045892">
    <property type="term" value="P:negative regulation of DNA-templated transcription"/>
    <property type="evidence" value="ECO:0007669"/>
    <property type="project" value="TreeGrafter"/>
</dbReference>
<dbReference type="Gene3D" id="3.40.1410.10">
    <property type="entry name" value="Chorismate lyase-like"/>
    <property type="match status" value="1"/>
</dbReference>
<evidence type="ECO:0000256" key="2">
    <source>
        <dbReference type="ARBA" id="ARBA00023125"/>
    </source>
</evidence>
<dbReference type="SMART" id="SM00866">
    <property type="entry name" value="UTRA"/>
    <property type="match status" value="1"/>
</dbReference>
<organism evidence="5 6">
    <name type="scientific">Collimonas arenae</name>
    <dbReference type="NCBI Taxonomy" id="279058"/>
    <lineage>
        <taxon>Bacteria</taxon>
        <taxon>Pseudomonadati</taxon>
        <taxon>Pseudomonadota</taxon>
        <taxon>Betaproteobacteria</taxon>
        <taxon>Burkholderiales</taxon>
        <taxon>Oxalobacteraceae</taxon>
        <taxon>Collimonas</taxon>
    </lineage>
</organism>
<dbReference type="InterPro" id="IPR028978">
    <property type="entry name" value="Chorismate_lyase_/UTRA_dom_sf"/>
</dbReference>
<reference evidence="5 6" key="1">
    <citation type="submission" date="2015-11" db="EMBL/GenBank/DDBJ databases">
        <title>Exploring the genomic traits of fungus-feeding bacterial genus Collimonas.</title>
        <authorList>
            <person name="Song C."/>
            <person name="Schmidt R."/>
            <person name="de Jager V."/>
            <person name="Krzyzanowska D."/>
            <person name="Jongedijk E."/>
            <person name="Cankar K."/>
            <person name="Beekwilder J."/>
            <person name="van Veen A."/>
            <person name="de Boer W."/>
            <person name="van Veen J.A."/>
            <person name="Garbeva P."/>
        </authorList>
    </citation>
    <scope>NUCLEOTIDE SEQUENCE [LARGE SCALE GENOMIC DNA]</scope>
    <source>
        <strain evidence="5 6">Ter282</strain>
    </source>
</reference>
<evidence type="ECO:0000259" key="4">
    <source>
        <dbReference type="PROSITE" id="PS50949"/>
    </source>
</evidence>
<dbReference type="CDD" id="cd07377">
    <property type="entry name" value="WHTH_GntR"/>
    <property type="match status" value="1"/>
</dbReference>
<dbReference type="PROSITE" id="PS50949">
    <property type="entry name" value="HTH_GNTR"/>
    <property type="match status" value="1"/>
</dbReference>
<feature type="domain" description="HTH gntR-type" evidence="4">
    <location>
        <begin position="148"/>
        <end position="216"/>
    </location>
</feature>
<dbReference type="Pfam" id="PF07702">
    <property type="entry name" value="UTRA"/>
    <property type="match status" value="1"/>
</dbReference>
<keyword evidence="1" id="KW-0805">Transcription regulation</keyword>
<dbReference type="PANTHER" id="PTHR44846">
    <property type="entry name" value="MANNOSYL-D-GLYCERATE TRANSPORT/METABOLISM SYSTEM REPRESSOR MNGR-RELATED"/>
    <property type="match status" value="1"/>
</dbReference>
<dbReference type="InterPro" id="IPR050679">
    <property type="entry name" value="Bact_HTH_transcr_reg"/>
</dbReference>